<dbReference type="VEuPathDB" id="CryptoDB:Cvel_20791"/>
<feature type="compositionally biased region" description="Basic and acidic residues" evidence="1">
    <location>
        <begin position="246"/>
        <end position="268"/>
    </location>
</feature>
<dbReference type="EMBL" id="CDMZ01000990">
    <property type="protein sequence ID" value="CEM25212.1"/>
    <property type="molecule type" value="Genomic_DNA"/>
</dbReference>
<evidence type="ECO:0000256" key="1">
    <source>
        <dbReference type="SAM" id="MobiDB-lite"/>
    </source>
</evidence>
<gene>
    <name evidence="2" type="ORF">Cvel_20791</name>
</gene>
<evidence type="ECO:0000313" key="2">
    <source>
        <dbReference type="EMBL" id="CEM25212.1"/>
    </source>
</evidence>
<protein>
    <submittedName>
        <fullName evidence="2">Uncharacterized protein</fullName>
    </submittedName>
</protein>
<feature type="region of interest" description="Disordered" evidence="1">
    <location>
        <begin position="246"/>
        <end position="278"/>
    </location>
</feature>
<sequence>MKSVEGPGGSLRCELICPPDQELDLTIGEIGDKRCVRPAELPRDLFTSQGQSAAGAGGADVGEALGYYKTSLTRRLWQVARDVKSRKAKLRSIQQLYRLMSKKKLQSAVERSKFRSLANDLRVLQEDLLKNSSQRLKVEDLSSADQQWLIELAKADAAVWVKHFISGEENRHLCFLKFGIKSYYDMFLKRSGGGEVAQPEVERAETEGAAGISAEERQKIKDAAVLLLANAHAMELLDEETRKKMAEKWGDKKEEERRKKKNERERLRRENKKRQKAELEAQIEALRAERLDNLEREAAGGASAAARAPKRVRPITIKSGDEGDNEANMVDAQEEAVAAALAAGQRGKRKGMEGAAGVGVPEWDVNCFLPPAKVGRDGTCLIPKDNATAGALARGPNPDGEYKLRRRWPSELVKKVLKEWAVQIGTADQRERQCHKLNGEEGGGESQEGRGGSSSFRWLYRFP</sequence>
<name>A0A0G4G8T6_9ALVE</name>
<reference evidence="2" key="1">
    <citation type="submission" date="2014-11" db="EMBL/GenBank/DDBJ databases">
        <authorList>
            <person name="Otto D Thomas"/>
            <person name="Naeem Raeece"/>
        </authorList>
    </citation>
    <scope>NUCLEOTIDE SEQUENCE</scope>
</reference>
<feature type="compositionally biased region" description="Basic and acidic residues" evidence="1">
    <location>
        <begin position="428"/>
        <end position="439"/>
    </location>
</feature>
<feature type="compositionally biased region" description="Gly residues" evidence="1">
    <location>
        <begin position="440"/>
        <end position="452"/>
    </location>
</feature>
<proteinExistence type="predicted"/>
<dbReference type="AlphaFoldDB" id="A0A0G4G8T6"/>
<feature type="region of interest" description="Disordered" evidence="1">
    <location>
        <begin position="428"/>
        <end position="463"/>
    </location>
</feature>
<accession>A0A0G4G8T6</accession>
<organism evidence="2">
    <name type="scientific">Chromera velia CCMP2878</name>
    <dbReference type="NCBI Taxonomy" id="1169474"/>
    <lineage>
        <taxon>Eukaryota</taxon>
        <taxon>Sar</taxon>
        <taxon>Alveolata</taxon>
        <taxon>Colpodellida</taxon>
        <taxon>Chromeraceae</taxon>
        <taxon>Chromera</taxon>
    </lineage>
</organism>